<dbReference type="EMBL" id="BOOZ01000072">
    <property type="protein sequence ID" value="GIJ13009.1"/>
    <property type="molecule type" value="Genomic_DNA"/>
</dbReference>
<comment type="caution">
    <text evidence="1">The sequence shown here is derived from an EMBL/GenBank/DDBJ whole genome shotgun (WGS) entry which is preliminary data.</text>
</comment>
<sequence>MLPRRLLRDPVVVQALRDRNFHVVFAAAKAAGLSWNAMAAATGLKAERISLVARGEARITGIDTIERIADGLRIPGSMVGLAARSWESDAPVAPQPAREDESMHRRNLLRSALAAGLTAAPLTELADVLAKADNALAVTGPADLARLESATEQHSYGYAGRVPTDVLADLVADVTDVIPLLQRPQPAVTRVALTRIMGQLGGMTAVVLHDLGNQREAHAWFATAARSAEESGDRQLHAWILARKAMLPLNFGAPHAAAELAEQARHIAGPRATAAVTLAAAVSGRAYALAGRRDEAAAALRDADRLADMLPEAERADTWFGHCEQKHHVHLSHALTALGETDRARESQAHALALSAPTSTLTRTLLRLDAAACQHRDGHTLDACHAAAAALNGIPARYRTGLTHRRAVDLYRSIPANLRSRPTARALAEVLAA</sequence>
<gene>
    <name evidence="1" type="ORF">Van01_62230</name>
</gene>
<protein>
    <recommendedName>
        <fullName evidence="3">XRE family transcriptional regulator</fullName>
    </recommendedName>
</protein>
<dbReference type="InterPro" id="IPR011990">
    <property type="entry name" value="TPR-like_helical_dom_sf"/>
</dbReference>
<evidence type="ECO:0008006" key="3">
    <source>
        <dbReference type="Google" id="ProtNLM"/>
    </source>
</evidence>
<evidence type="ECO:0000313" key="1">
    <source>
        <dbReference type="EMBL" id="GIJ13009.1"/>
    </source>
</evidence>
<dbReference type="Proteomes" id="UP000647017">
    <property type="component" value="Unassembled WGS sequence"/>
</dbReference>
<evidence type="ECO:0000313" key="2">
    <source>
        <dbReference type="Proteomes" id="UP000647017"/>
    </source>
</evidence>
<organism evidence="1 2">
    <name type="scientific">Micromonospora andamanensis</name>
    <dbReference type="NCBI Taxonomy" id="1287068"/>
    <lineage>
        <taxon>Bacteria</taxon>
        <taxon>Bacillati</taxon>
        <taxon>Actinomycetota</taxon>
        <taxon>Actinomycetes</taxon>
        <taxon>Micromonosporales</taxon>
        <taxon>Micromonosporaceae</taxon>
        <taxon>Micromonospora</taxon>
    </lineage>
</organism>
<reference evidence="1 2" key="1">
    <citation type="submission" date="2021-01" db="EMBL/GenBank/DDBJ databases">
        <title>Whole genome shotgun sequence of Verrucosispora andamanensis NBRC 109075.</title>
        <authorList>
            <person name="Komaki H."/>
            <person name="Tamura T."/>
        </authorList>
    </citation>
    <scope>NUCLEOTIDE SEQUENCE [LARGE SCALE GENOMIC DNA]</scope>
    <source>
        <strain evidence="1 2">NBRC 109075</strain>
    </source>
</reference>
<dbReference type="SUPFAM" id="SSF48452">
    <property type="entry name" value="TPR-like"/>
    <property type="match status" value="1"/>
</dbReference>
<keyword evidence="2" id="KW-1185">Reference proteome</keyword>
<accession>A0ABQ4I517</accession>
<dbReference type="Gene3D" id="1.25.40.10">
    <property type="entry name" value="Tetratricopeptide repeat domain"/>
    <property type="match status" value="1"/>
</dbReference>
<proteinExistence type="predicted"/>
<name>A0ABQ4I517_9ACTN</name>